<evidence type="ECO:0000256" key="3">
    <source>
        <dbReference type="ARBA" id="ARBA00022737"/>
    </source>
</evidence>
<keyword evidence="6" id="KW-0067">ATP-binding</keyword>
<dbReference type="Gramene" id="TraesWEE_scaffold_073898_01G000100.1">
    <property type="protein sequence ID" value="TraesWEE_scaffold_073898_01G000100.1"/>
    <property type="gene ID" value="TraesWEE_scaffold_073898_01G000100"/>
</dbReference>
<dbReference type="SMR" id="A0A3B6DKN3"/>
<dbReference type="InterPro" id="IPR042197">
    <property type="entry name" value="Apaf_helical"/>
</dbReference>
<feature type="domain" description="R13L1/DRL21-like LRR repeat region" evidence="10">
    <location>
        <begin position="747"/>
        <end position="873"/>
    </location>
</feature>
<feature type="domain" description="NB-ARC" evidence="7">
    <location>
        <begin position="228"/>
        <end position="403"/>
    </location>
</feature>
<dbReference type="GO" id="GO:0043531">
    <property type="term" value="F:ADP binding"/>
    <property type="evidence" value="ECO:0007669"/>
    <property type="project" value="InterPro"/>
</dbReference>
<dbReference type="EnsemblPlants" id="TraesCS2D02G465500.1">
    <property type="protein sequence ID" value="TraesCS2D02G465500.1"/>
    <property type="gene ID" value="TraesCS2D02G465500"/>
</dbReference>
<dbReference type="Pfam" id="PF23559">
    <property type="entry name" value="WHD_DRP"/>
    <property type="match status" value="1"/>
</dbReference>
<protein>
    <recommendedName>
        <fullName evidence="13">NB-ARC domain-containing protein</fullName>
    </recommendedName>
</protein>
<evidence type="ECO:0008006" key="13">
    <source>
        <dbReference type="Google" id="ProtNLM"/>
    </source>
</evidence>
<keyword evidence="3" id="KW-0677">Repeat</keyword>
<evidence type="ECO:0000256" key="2">
    <source>
        <dbReference type="ARBA" id="ARBA00022614"/>
    </source>
</evidence>
<dbReference type="PaxDb" id="4565-Traes_2DL_ADACB74CD.1"/>
<keyword evidence="2" id="KW-0433">Leucine-rich repeat</keyword>
<dbReference type="InterPro" id="IPR058922">
    <property type="entry name" value="WHD_DRP"/>
</dbReference>
<evidence type="ECO:0000256" key="6">
    <source>
        <dbReference type="ARBA" id="ARBA00022840"/>
    </source>
</evidence>
<sequence>MTGFLGTVVDAATGWLVQSIIGSFFTRQMEAWTHEIGLTEDFEKLKFEMRNVEMVLAAAEGRIIGNNKPLSQSLDDLKGLLYDSEDVMDELDYYRLQQQIEGRGCTAASDDNSDGSYVSSSAPSSASELVYSATSQITRWASCGRKRRREEEGPAHSIMLTYEIKHDISQRINGIVKHLCTIGNSVQRVLQLEISRPTATSNESQNICRNARLTTSVPIECKVYGRDAERDKIIELLINGGSSELNVLPVVGIGGVGKTTLARYVYRDERITNHFDLQMWVCVSTNFNEVRLTLEILEHVCKDRQEYEKISNFNVLQEILLKNIRNKRFLLVLDDVWEDKNISGWIKLLAPLKNNQVNGCMVLATTRTKSVAKMIGTVDEVRLSGLDEKEFWLFFKACAFGNENYEGHPSLQSIGKQIAKALKGCPLAARSVGALLNTNVSDKHWRIVRDKWKSFQEDSDDILPILKLSYDYLPVHLQRCFSYCSLFPEDYPFDGEQLVHAWISQDFVQCEDRTVRLEETGQEYLDRLVDLGFFQMVNSHYVMHDLMHELAGKVSLNECATIHGLKPEAIRPSVRHLSIITTAFDKDNGGSFPNERFEKILQKVRPLQKLRTLMLFGRSSINLLGSLRDLCKEAKCLRFLRIFVTGADISSINRLLNPCHLRYLEYVCVVTTTMSLFPQALTRFYHLQVLNVGISGNLAVPTDMHKLVNLRHLISHEKVHHAIACVGNMTSLQKLRFKVQNVGSFEIRQLQSMNELVLLEISQLQIVKTKEEACGARLLDKEYLEKLSLSWEDSSMSLEPVMAEDVLEGLQPHSNLKTLEITGYSGAIPPTWLSSTFSVTSLQILHLRNCKEWRILPTLEMLPFLRKLTLIRMLNLMEISVPSLEELILINMPKLEKCIGSYGMELTSHLRVLMIMKCPQLNDITLFQSYPSFDAEQKSWFPSLSKLYIKKCPHIIKWANLPLREMGALKELELVDLHVVKELSVPSLEKLVLTKMPSLEFCSSLTTSPPLQFLPSQGDKENWTSNLHRLTIHDCPCLIVSHPLPPSALISELSVRGVPTLPTMSISQRQLIMESNELSVLDDSILAFDNLRGITLFEIRNCPNLVSISSEAFSQLIALEDLCIYDCPNLSMSNIM</sequence>
<organism evidence="11">
    <name type="scientific">Triticum aestivum</name>
    <name type="common">Wheat</name>
    <dbReference type="NCBI Taxonomy" id="4565"/>
    <lineage>
        <taxon>Eukaryota</taxon>
        <taxon>Viridiplantae</taxon>
        <taxon>Streptophyta</taxon>
        <taxon>Embryophyta</taxon>
        <taxon>Tracheophyta</taxon>
        <taxon>Spermatophyta</taxon>
        <taxon>Magnoliopsida</taxon>
        <taxon>Liliopsida</taxon>
        <taxon>Poales</taxon>
        <taxon>Poaceae</taxon>
        <taxon>BOP clade</taxon>
        <taxon>Pooideae</taxon>
        <taxon>Triticodae</taxon>
        <taxon>Triticeae</taxon>
        <taxon>Triticinae</taxon>
        <taxon>Triticum</taxon>
    </lineage>
</organism>
<dbReference type="InterPro" id="IPR002182">
    <property type="entry name" value="NB-ARC"/>
</dbReference>
<dbReference type="Gramene" id="TraesNOR2D03G01281230.1">
    <property type="protein sequence ID" value="TraesNOR2D03G01281230.1"/>
    <property type="gene ID" value="TraesNOR2D03G01281230"/>
</dbReference>
<dbReference type="Gramene" id="TraesKAR2D01G0414360.1">
    <property type="protein sequence ID" value="cds.TraesKAR2D01G0414360.1"/>
    <property type="gene ID" value="TraesKAR2D01G0414360"/>
</dbReference>
<dbReference type="FunFam" id="3.40.50.300:FF:001091">
    <property type="entry name" value="Probable disease resistance protein At1g61300"/>
    <property type="match status" value="1"/>
</dbReference>
<accession>A0A3B6DKN3</accession>
<dbReference type="InterPro" id="IPR056789">
    <property type="entry name" value="LRR_R13L1-DRL21"/>
</dbReference>
<evidence type="ECO:0000256" key="4">
    <source>
        <dbReference type="ARBA" id="ARBA00022741"/>
    </source>
</evidence>
<dbReference type="Gramene" id="TraesMAC2D03G01262770.1">
    <property type="protein sequence ID" value="TraesMAC2D03G01262770.1"/>
    <property type="gene ID" value="TraesMAC2D03G01262770"/>
</dbReference>
<dbReference type="GO" id="GO:0005524">
    <property type="term" value="F:ATP binding"/>
    <property type="evidence" value="ECO:0007669"/>
    <property type="project" value="UniProtKB-KW"/>
</dbReference>
<evidence type="ECO:0000313" key="12">
    <source>
        <dbReference type="Proteomes" id="UP000019116"/>
    </source>
</evidence>
<dbReference type="Gene3D" id="1.20.5.4130">
    <property type="match status" value="1"/>
</dbReference>
<dbReference type="GO" id="GO:0051707">
    <property type="term" value="P:response to other organism"/>
    <property type="evidence" value="ECO:0007669"/>
    <property type="project" value="UniProtKB-ARBA"/>
</dbReference>
<dbReference type="InterPro" id="IPR041118">
    <property type="entry name" value="Rx_N"/>
</dbReference>
<dbReference type="Gene3D" id="3.80.10.10">
    <property type="entry name" value="Ribonuclease Inhibitor"/>
    <property type="match status" value="1"/>
</dbReference>
<dbReference type="Gene3D" id="3.40.50.300">
    <property type="entry name" value="P-loop containing nucleotide triphosphate hydrolases"/>
    <property type="match status" value="1"/>
</dbReference>
<reference evidence="11" key="1">
    <citation type="submission" date="2018-08" db="EMBL/GenBank/DDBJ databases">
        <authorList>
            <person name="Rossello M."/>
        </authorList>
    </citation>
    <scope>NUCLEOTIDE SEQUENCE [LARGE SCALE GENOMIC DNA]</scope>
    <source>
        <strain evidence="11">cv. Chinese Spring</strain>
    </source>
</reference>
<feature type="domain" description="Disease resistance N-terminal" evidence="8">
    <location>
        <begin position="17"/>
        <end position="104"/>
    </location>
</feature>
<dbReference type="Pfam" id="PF00931">
    <property type="entry name" value="NB-ARC"/>
    <property type="match status" value="1"/>
</dbReference>
<dbReference type="PANTHER" id="PTHR36766">
    <property type="entry name" value="PLANT BROAD-SPECTRUM MILDEW RESISTANCE PROTEIN RPW8"/>
    <property type="match status" value="1"/>
</dbReference>
<keyword evidence="4" id="KW-0547">Nucleotide-binding</keyword>
<dbReference type="Gramene" id="TraesSTA2D03G01253620.1">
    <property type="protein sequence ID" value="TraesSTA2D03G01253620.1"/>
    <property type="gene ID" value="TraesSTA2D03G01253620"/>
</dbReference>
<dbReference type="SUPFAM" id="SSF52058">
    <property type="entry name" value="L domain-like"/>
    <property type="match status" value="2"/>
</dbReference>
<proteinExistence type="inferred from homology"/>
<dbReference type="PRINTS" id="PR00364">
    <property type="entry name" value="DISEASERSIST"/>
</dbReference>
<dbReference type="Pfam" id="PF25019">
    <property type="entry name" value="LRR_R13L1-DRL21"/>
    <property type="match status" value="1"/>
</dbReference>
<comment type="similarity">
    <text evidence="1">Belongs to the disease resistance NB-LRR family.</text>
</comment>
<keyword evidence="5" id="KW-0611">Plant defense</keyword>
<dbReference type="SUPFAM" id="SSF52540">
    <property type="entry name" value="P-loop containing nucleoside triphosphate hydrolases"/>
    <property type="match status" value="1"/>
</dbReference>
<dbReference type="OMA" id="GPAHSIM"/>
<dbReference type="Pfam" id="PF18052">
    <property type="entry name" value="Rx_N"/>
    <property type="match status" value="1"/>
</dbReference>
<feature type="domain" description="Disease resistance protein winged helix" evidence="9">
    <location>
        <begin position="486"/>
        <end position="551"/>
    </location>
</feature>
<dbReference type="InterPro" id="IPR027417">
    <property type="entry name" value="P-loop_NTPase"/>
</dbReference>
<evidence type="ECO:0000259" key="10">
    <source>
        <dbReference type="Pfam" id="PF25019"/>
    </source>
</evidence>
<dbReference type="GO" id="GO:0006952">
    <property type="term" value="P:defense response"/>
    <property type="evidence" value="ECO:0007669"/>
    <property type="project" value="UniProtKB-KW"/>
</dbReference>
<evidence type="ECO:0000313" key="11">
    <source>
        <dbReference type="EnsemblPlants" id="TraesCS2D02G465500.1"/>
    </source>
</evidence>
<dbReference type="Gene3D" id="1.10.10.10">
    <property type="entry name" value="Winged helix-like DNA-binding domain superfamily/Winged helix DNA-binding domain"/>
    <property type="match status" value="1"/>
</dbReference>
<evidence type="ECO:0000256" key="1">
    <source>
        <dbReference type="ARBA" id="ARBA00008894"/>
    </source>
</evidence>
<dbReference type="Proteomes" id="UP000019116">
    <property type="component" value="Chromosome 2D"/>
</dbReference>
<dbReference type="InterPro" id="IPR036388">
    <property type="entry name" value="WH-like_DNA-bd_sf"/>
</dbReference>
<evidence type="ECO:0000259" key="8">
    <source>
        <dbReference type="Pfam" id="PF18052"/>
    </source>
</evidence>
<dbReference type="Gene3D" id="1.10.8.430">
    <property type="entry name" value="Helical domain of apoptotic protease-activating factors"/>
    <property type="match status" value="1"/>
</dbReference>
<dbReference type="OrthoDB" id="603156at2759"/>
<evidence type="ECO:0000256" key="5">
    <source>
        <dbReference type="ARBA" id="ARBA00022821"/>
    </source>
</evidence>
<dbReference type="Gramene" id="TraesLAC2D03G01216290.1">
    <property type="protein sequence ID" value="TraesLAC2D03G01216290.1"/>
    <property type="gene ID" value="TraesLAC2D03G01216290"/>
</dbReference>
<dbReference type="InterPro" id="IPR032675">
    <property type="entry name" value="LRR_dom_sf"/>
</dbReference>
<dbReference type="Gramene" id="TraesCS2D02G465500.1">
    <property type="protein sequence ID" value="TraesCS2D02G465500.1"/>
    <property type="gene ID" value="TraesCS2D02G465500"/>
</dbReference>
<evidence type="ECO:0000259" key="7">
    <source>
        <dbReference type="Pfam" id="PF00931"/>
    </source>
</evidence>
<evidence type="ECO:0000259" key="9">
    <source>
        <dbReference type="Pfam" id="PF23559"/>
    </source>
</evidence>
<dbReference type="AlphaFoldDB" id="A0A3B6DKN3"/>
<keyword evidence="12" id="KW-1185">Reference proteome</keyword>
<dbReference type="STRING" id="4565.A0A3B6DKN3"/>
<dbReference type="Gramene" id="TraesCS2D03G1039400.1">
    <property type="protein sequence ID" value="TraesCS2D03G1039400.1.CDS"/>
    <property type="gene ID" value="TraesCS2D03G1039400"/>
</dbReference>
<dbReference type="PANTHER" id="PTHR36766:SF40">
    <property type="entry name" value="DISEASE RESISTANCE PROTEIN RGA3"/>
    <property type="match status" value="1"/>
</dbReference>
<name>A0A3B6DKN3_WHEAT</name>
<dbReference type="Gramene" id="TraesLDM2D03G01265730.1">
    <property type="protein sequence ID" value="TraesLDM2D03G01265730.1"/>
    <property type="gene ID" value="TraesLDM2D03G01265730"/>
</dbReference>
<reference evidence="11" key="2">
    <citation type="submission" date="2018-10" db="UniProtKB">
        <authorList>
            <consortium name="EnsemblPlants"/>
        </authorList>
    </citation>
    <scope>IDENTIFICATION</scope>
</reference>